<evidence type="ECO:0000256" key="4">
    <source>
        <dbReference type="PIRSR" id="PIRSR005739-1"/>
    </source>
</evidence>
<dbReference type="EMBL" id="SGWQ01000002">
    <property type="protein sequence ID" value="RZS43681.1"/>
    <property type="molecule type" value="Genomic_DNA"/>
</dbReference>
<evidence type="ECO:0000259" key="6">
    <source>
        <dbReference type="Pfam" id="PF08100"/>
    </source>
</evidence>
<dbReference type="GO" id="GO:0008171">
    <property type="term" value="F:O-methyltransferase activity"/>
    <property type="evidence" value="ECO:0007669"/>
    <property type="project" value="InterPro"/>
</dbReference>
<dbReference type="RefSeq" id="WP_130343490.1">
    <property type="nucleotide sequence ID" value="NZ_SGWQ01000002.1"/>
</dbReference>
<dbReference type="Pfam" id="PF00891">
    <property type="entry name" value="Methyltransf_2"/>
    <property type="match status" value="1"/>
</dbReference>
<dbReference type="PIRSF" id="PIRSF005739">
    <property type="entry name" value="O-mtase"/>
    <property type="match status" value="1"/>
</dbReference>
<keyword evidence="8" id="KW-1185">Reference proteome</keyword>
<organism evidence="7 8">
    <name type="scientific">Herbihabitans rhizosphaerae</name>
    <dbReference type="NCBI Taxonomy" id="1872711"/>
    <lineage>
        <taxon>Bacteria</taxon>
        <taxon>Bacillati</taxon>
        <taxon>Actinomycetota</taxon>
        <taxon>Actinomycetes</taxon>
        <taxon>Pseudonocardiales</taxon>
        <taxon>Pseudonocardiaceae</taxon>
        <taxon>Herbihabitans</taxon>
    </lineage>
</organism>
<protein>
    <submittedName>
        <fullName evidence="7">O-methyltransferase</fullName>
    </submittedName>
</protein>
<dbReference type="InterPro" id="IPR001077">
    <property type="entry name" value="COMT_C"/>
</dbReference>
<keyword evidence="1 7" id="KW-0489">Methyltransferase</keyword>
<keyword evidence="2 7" id="KW-0808">Transferase</keyword>
<dbReference type="GO" id="GO:0032259">
    <property type="term" value="P:methylation"/>
    <property type="evidence" value="ECO:0007669"/>
    <property type="project" value="UniProtKB-KW"/>
</dbReference>
<dbReference type="PANTHER" id="PTHR43712">
    <property type="entry name" value="PUTATIVE (AFU_ORTHOLOGUE AFUA_4G14580)-RELATED"/>
    <property type="match status" value="1"/>
</dbReference>
<evidence type="ECO:0000256" key="1">
    <source>
        <dbReference type="ARBA" id="ARBA00022603"/>
    </source>
</evidence>
<evidence type="ECO:0000259" key="5">
    <source>
        <dbReference type="Pfam" id="PF00891"/>
    </source>
</evidence>
<dbReference type="InterPro" id="IPR012967">
    <property type="entry name" value="COMT_dimerisation"/>
</dbReference>
<evidence type="ECO:0000256" key="2">
    <source>
        <dbReference type="ARBA" id="ARBA00022679"/>
    </source>
</evidence>
<evidence type="ECO:0000256" key="3">
    <source>
        <dbReference type="ARBA" id="ARBA00022691"/>
    </source>
</evidence>
<dbReference type="Proteomes" id="UP000294257">
    <property type="component" value="Unassembled WGS sequence"/>
</dbReference>
<feature type="active site" description="Proton acceptor" evidence="4">
    <location>
        <position position="247"/>
    </location>
</feature>
<dbReference type="PROSITE" id="PS51683">
    <property type="entry name" value="SAM_OMT_II"/>
    <property type="match status" value="1"/>
</dbReference>
<proteinExistence type="predicted"/>
<accession>A0A4Q7L579</accession>
<dbReference type="SUPFAM" id="SSF46785">
    <property type="entry name" value="Winged helix' DNA-binding domain"/>
    <property type="match status" value="1"/>
</dbReference>
<dbReference type="OrthoDB" id="3804952at2"/>
<keyword evidence="3" id="KW-0949">S-adenosyl-L-methionine</keyword>
<dbReference type="InterPro" id="IPR036390">
    <property type="entry name" value="WH_DNA-bd_sf"/>
</dbReference>
<dbReference type="InterPro" id="IPR016461">
    <property type="entry name" value="COMT-like"/>
</dbReference>
<dbReference type="InterPro" id="IPR029063">
    <property type="entry name" value="SAM-dependent_MTases_sf"/>
</dbReference>
<dbReference type="GO" id="GO:0046983">
    <property type="term" value="F:protein dimerization activity"/>
    <property type="evidence" value="ECO:0007669"/>
    <property type="project" value="InterPro"/>
</dbReference>
<feature type="domain" description="O-methyltransferase C-terminal" evidence="5">
    <location>
        <begin position="111"/>
        <end position="312"/>
    </location>
</feature>
<gene>
    <name evidence="7" type="ORF">EV193_102662</name>
</gene>
<reference evidence="7 8" key="1">
    <citation type="submission" date="2019-02" db="EMBL/GenBank/DDBJ databases">
        <title>Genomic Encyclopedia of Type Strains, Phase IV (KMG-IV): sequencing the most valuable type-strain genomes for metagenomic binning, comparative biology and taxonomic classification.</title>
        <authorList>
            <person name="Goeker M."/>
        </authorList>
    </citation>
    <scope>NUCLEOTIDE SEQUENCE [LARGE SCALE GENOMIC DNA]</scope>
    <source>
        <strain evidence="7 8">DSM 101727</strain>
    </source>
</reference>
<dbReference type="Gene3D" id="1.10.287.1350">
    <property type="match status" value="1"/>
</dbReference>
<sequence>MVDRHSSPTETLWEMASLATPMSIRVAATLRLADLIGDTGATAAQLAEATATAPMALTRVLDHLVTIGVLEFVEDRYGLTALAGPLRADHDTHLLDQLDIDSAIGRATLAFVDLLDVVKTSTAAYPRRYGRDFWADLADRPALRQSFDARMERRFDVRAPEMARRFDWSRFGTIVDVGGGVGTVLRAIVEEHPTVTGQVVDLEPTVTRAAEAFAAAGLDHRVTTVAGSFFDPLPRGAAAYLLCDILHDWDDEHARVILSRCAEAAGEHGRVLVIEMLREHDVNTMYDLCMLVFFGGGERTIEELNEMARPFGLTAVSKTPVAVDRTLVEFTATTTG</sequence>
<dbReference type="Gene3D" id="3.40.50.150">
    <property type="entry name" value="Vaccinia Virus protein VP39"/>
    <property type="match status" value="1"/>
</dbReference>
<evidence type="ECO:0000313" key="8">
    <source>
        <dbReference type="Proteomes" id="UP000294257"/>
    </source>
</evidence>
<feature type="domain" description="O-methyltransferase dimerisation" evidence="6">
    <location>
        <begin position="17"/>
        <end position="83"/>
    </location>
</feature>
<dbReference type="Gene3D" id="1.10.10.10">
    <property type="entry name" value="Winged helix-like DNA-binding domain superfamily/Winged helix DNA-binding domain"/>
    <property type="match status" value="1"/>
</dbReference>
<dbReference type="SUPFAM" id="SSF53335">
    <property type="entry name" value="S-adenosyl-L-methionine-dependent methyltransferases"/>
    <property type="match status" value="1"/>
</dbReference>
<dbReference type="Pfam" id="PF08100">
    <property type="entry name" value="Dimerisation"/>
    <property type="match status" value="1"/>
</dbReference>
<evidence type="ECO:0000313" key="7">
    <source>
        <dbReference type="EMBL" id="RZS43681.1"/>
    </source>
</evidence>
<comment type="caution">
    <text evidence="7">The sequence shown here is derived from an EMBL/GenBank/DDBJ whole genome shotgun (WGS) entry which is preliminary data.</text>
</comment>
<dbReference type="AlphaFoldDB" id="A0A4Q7L579"/>
<dbReference type="InterPro" id="IPR036388">
    <property type="entry name" value="WH-like_DNA-bd_sf"/>
</dbReference>
<name>A0A4Q7L579_9PSEU</name>
<dbReference type="PANTHER" id="PTHR43712:SF2">
    <property type="entry name" value="O-METHYLTRANSFERASE CICE"/>
    <property type="match status" value="1"/>
</dbReference>